<name>A0A3A3FY44_9BURK</name>
<dbReference type="Gene3D" id="3.90.226.10">
    <property type="entry name" value="2-enoyl-CoA Hydratase, Chain A, domain 1"/>
    <property type="match status" value="1"/>
</dbReference>
<dbReference type="InterPro" id="IPR029045">
    <property type="entry name" value="ClpP/crotonase-like_dom_sf"/>
</dbReference>
<dbReference type="OrthoDB" id="9777711at2"/>
<dbReference type="GO" id="GO:0006635">
    <property type="term" value="P:fatty acid beta-oxidation"/>
    <property type="evidence" value="ECO:0007669"/>
    <property type="project" value="TreeGrafter"/>
</dbReference>
<dbReference type="PANTHER" id="PTHR11941">
    <property type="entry name" value="ENOYL-COA HYDRATASE-RELATED"/>
    <property type="match status" value="1"/>
</dbReference>
<dbReference type="CDD" id="cd06558">
    <property type="entry name" value="crotonase-like"/>
    <property type="match status" value="1"/>
</dbReference>
<keyword evidence="4" id="KW-1185">Reference proteome</keyword>
<accession>A0A3A3FY44</accession>
<dbReference type="InterPro" id="IPR001753">
    <property type="entry name" value="Enoyl-CoA_hydra/iso"/>
</dbReference>
<evidence type="ECO:0000313" key="3">
    <source>
        <dbReference type="EMBL" id="RJG00644.1"/>
    </source>
</evidence>
<comment type="caution">
    <text evidence="3">The sequence shown here is derived from an EMBL/GenBank/DDBJ whole genome shotgun (WGS) entry which is preliminary data.</text>
</comment>
<dbReference type="Proteomes" id="UP000266327">
    <property type="component" value="Unassembled WGS sequence"/>
</dbReference>
<organism evidence="3 4">
    <name type="scientific">Noviherbaspirillum sedimenti</name>
    <dbReference type="NCBI Taxonomy" id="2320865"/>
    <lineage>
        <taxon>Bacteria</taxon>
        <taxon>Pseudomonadati</taxon>
        <taxon>Pseudomonadota</taxon>
        <taxon>Betaproteobacteria</taxon>
        <taxon>Burkholderiales</taxon>
        <taxon>Oxalobacteraceae</taxon>
        <taxon>Noviherbaspirillum</taxon>
    </lineage>
</organism>
<dbReference type="GO" id="GO:0016853">
    <property type="term" value="F:isomerase activity"/>
    <property type="evidence" value="ECO:0007669"/>
    <property type="project" value="UniProtKB-KW"/>
</dbReference>
<sequence>MNGERQRIAIRRESDVLVLMLDRPDARNALDPDTVQELGRWIREPGEGVHAIVITGSPPVFCAGGDLAYLRDVMTQDAIQAADSIYKNFHALVRTMLSSKIPLIAAVNGPALGAGLDLALACDLRIAAANATFASTWIRLGLATGMGGSWLLARAIGGGRAAEMLLLGEPITAERAEQIGLVNRVVPYEHGLLEEAIAMAKKLAALPPRAVSATRASLRRAVDMGFDMELQMLGVVQGTLFASEDFAKAADKFLKPRT</sequence>
<keyword evidence="3" id="KW-0413">Isomerase</keyword>
<dbReference type="EMBL" id="QYUQ01000002">
    <property type="protein sequence ID" value="RJG00644.1"/>
    <property type="molecule type" value="Genomic_DNA"/>
</dbReference>
<reference evidence="4" key="1">
    <citation type="submission" date="2018-09" db="EMBL/GenBank/DDBJ databases">
        <authorList>
            <person name="Zhu H."/>
        </authorList>
    </citation>
    <scope>NUCLEOTIDE SEQUENCE [LARGE SCALE GENOMIC DNA]</scope>
    <source>
        <strain evidence="4">K1S02-23</strain>
    </source>
</reference>
<dbReference type="RefSeq" id="WP_119784099.1">
    <property type="nucleotide sequence ID" value="NZ_QYUQ01000002.1"/>
</dbReference>
<evidence type="ECO:0000256" key="2">
    <source>
        <dbReference type="RuleBase" id="RU003707"/>
    </source>
</evidence>
<dbReference type="Pfam" id="PF00378">
    <property type="entry name" value="ECH_1"/>
    <property type="match status" value="1"/>
</dbReference>
<proteinExistence type="inferred from homology"/>
<dbReference type="PROSITE" id="PS00166">
    <property type="entry name" value="ENOYL_COA_HYDRATASE"/>
    <property type="match status" value="1"/>
</dbReference>
<evidence type="ECO:0000256" key="1">
    <source>
        <dbReference type="ARBA" id="ARBA00005254"/>
    </source>
</evidence>
<protein>
    <submittedName>
        <fullName evidence="3">Enoyl-CoA hydratase/isomerase family protein</fullName>
    </submittedName>
</protein>
<comment type="similarity">
    <text evidence="1 2">Belongs to the enoyl-CoA hydratase/isomerase family.</text>
</comment>
<dbReference type="AlphaFoldDB" id="A0A3A3FY44"/>
<dbReference type="SUPFAM" id="SSF52096">
    <property type="entry name" value="ClpP/crotonase"/>
    <property type="match status" value="1"/>
</dbReference>
<gene>
    <name evidence="3" type="ORF">D3878_02810</name>
</gene>
<dbReference type="PANTHER" id="PTHR11941:SF54">
    <property type="entry name" value="ENOYL-COA HYDRATASE, MITOCHONDRIAL"/>
    <property type="match status" value="1"/>
</dbReference>
<dbReference type="InterPro" id="IPR018376">
    <property type="entry name" value="Enoyl-CoA_hyd/isom_CS"/>
</dbReference>
<evidence type="ECO:0000313" key="4">
    <source>
        <dbReference type="Proteomes" id="UP000266327"/>
    </source>
</evidence>